<keyword evidence="1" id="KW-0472">Membrane</keyword>
<dbReference type="Gene3D" id="3.40.50.1110">
    <property type="entry name" value="SGNH hydrolase"/>
    <property type="match status" value="1"/>
</dbReference>
<dbReference type="Pfam" id="PF07611">
    <property type="entry name" value="DUF1574"/>
    <property type="match status" value="1"/>
</dbReference>
<organism evidence="2 3">
    <name type="scientific">Selenomonas caprae</name>
    <dbReference type="NCBI Taxonomy" id="2606905"/>
    <lineage>
        <taxon>Bacteria</taxon>
        <taxon>Bacillati</taxon>
        <taxon>Bacillota</taxon>
        <taxon>Negativicutes</taxon>
        <taxon>Selenomonadales</taxon>
        <taxon>Selenomonadaceae</taxon>
        <taxon>Selenomonas</taxon>
    </lineage>
</organism>
<keyword evidence="1" id="KW-1133">Transmembrane helix</keyword>
<keyword evidence="3" id="KW-1185">Reference proteome</keyword>
<feature type="transmembrane region" description="Helical" evidence="1">
    <location>
        <begin position="6"/>
        <end position="28"/>
    </location>
</feature>
<evidence type="ECO:0000256" key="1">
    <source>
        <dbReference type="SAM" id="Phobius"/>
    </source>
</evidence>
<keyword evidence="1" id="KW-0812">Transmembrane</keyword>
<sequence length="323" mass="37272">MNSKRFVLGISGVVVGIVLLIYSLTWILPDMYYMTAGEYGSWLQQKDFTQSKHENVDVLLLGDSRMKIGVDPAILSESAYNMALSGCNPIDMYYSLQRYLKNNDAPKLVIIGYAPTHLTHMENYTERSLYFHYLSEDEVQEANENIRKYDGKDMTGEYIKYKYRSPAIYLTGVLHNLRKNAKVANEVEYAQLAEQRGAMFLEAVKDPADQVRPEETKAMDFSPLASLDFYLRETIQLCQTNGIPVMIIQFPMGEYGIEKLKESGYLVTYKTYMEDIRDQYGIPVQTDIPMYTNDMFADNSHLNRNGNRVFSNEIKRIIKQYVE</sequence>
<name>A0A5D6WJN9_9FIRM</name>
<proteinExistence type="predicted"/>
<accession>A0A5D6WJN9</accession>
<protein>
    <submittedName>
        <fullName evidence="2">DUF1574 domain-containing protein</fullName>
    </submittedName>
</protein>
<dbReference type="InterPro" id="IPR011468">
    <property type="entry name" value="DUF1574"/>
</dbReference>
<dbReference type="RefSeq" id="WP_149189512.1">
    <property type="nucleotide sequence ID" value="NZ_VTOZ01000023.1"/>
</dbReference>
<dbReference type="Proteomes" id="UP000322783">
    <property type="component" value="Unassembled WGS sequence"/>
</dbReference>
<comment type="caution">
    <text evidence="2">The sequence shown here is derived from an EMBL/GenBank/DDBJ whole genome shotgun (WGS) entry which is preliminary data.</text>
</comment>
<dbReference type="AlphaFoldDB" id="A0A5D6WJN9"/>
<evidence type="ECO:0000313" key="2">
    <source>
        <dbReference type="EMBL" id="TYZ27662.1"/>
    </source>
</evidence>
<dbReference type="SUPFAM" id="SSF52266">
    <property type="entry name" value="SGNH hydrolase"/>
    <property type="match status" value="1"/>
</dbReference>
<gene>
    <name evidence="2" type="ORF">FZ041_10475</name>
</gene>
<evidence type="ECO:0000313" key="3">
    <source>
        <dbReference type="Proteomes" id="UP000322783"/>
    </source>
</evidence>
<reference evidence="2 3" key="1">
    <citation type="submission" date="2019-08" db="EMBL/GenBank/DDBJ databases">
        <title>Selenomonas sp. mPRGC5 and Selenomonas sp. mPRGC8 isolated from ruminal fluid of dairy goat (Capra hircus).</title>
        <authorList>
            <person name="Poothong S."/>
            <person name="Nuengjamnong C."/>
            <person name="Tanasupawat S."/>
        </authorList>
    </citation>
    <scope>NUCLEOTIDE SEQUENCE [LARGE SCALE GENOMIC DNA]</scope>
    <source>
        <strain evidence="3">mPRGC8</strain>
    </source>
</reference>
<dbReference type="InterPro" id="IPR036514">
    <property type="entry name" value="SGNH_hydro_sf"/>
</dbReference>
<dbReference type="EMBL" id="VTOZ01000023">
    <property type="protein sequence ID" value="TYZ27662.1"/>
    <property type="molecule type" value="Genomic_DNA"/>
</dbReference>